<dbReference type="PANTHER" id="PTHR40078">
    <property type="entry name" value="INTEGRAL MEMBRANE PROTEIN-RELATED"/>
    <property type="match status" value="1"/>
</dbReference>
<evidence type="ECO:0000256" key="2">
    <source>
        <dbReference type="SAM" id="Phobius"/>
    </source>
</evidence>
<dbReference type="InterPro" id="IPR038750">
    <property type="entry name" value="YczE/YyaS-like"/>
</dbReference>
<feature type="transmembrane region" description="Helical" evidence="2">
    <location>
        <begin position="130"/>
        <end position="151"/>
    </location>
</feature>
<dbReference type="Proteomes" id="UP000052013">
    <property type="component" value="Unassembled WGS sequence"/>
</dbReference>
<proteinExistence type="predicted"/>
<dbReference type="PATRIC" id="fig|1423739.3.peg.536"/>
<dbReference type="PANTHER" id="PTHR40078:SF1">
    <property type="entry name" value="INTEGRAL MEMBRANE PROTEIN"/>
    <property type="match status" value="1"/>
</dbReference>
<evidence type="ECO:0000313" key="4">
    <source>
        <dbReference type="Proteomes" id="UP000052013"/>
    </source>
</evidence>
<dbReference type="EMBL" id="AZEY01000075">
    <property type="protein sequence ID" value="KRL65149.1"/>
    <property type="molecule type" value="Genomic_DNA"/>
</dbReference>
<evidence type="ECO:0000313" key="3">
    <source>
        <dbReference type="EMBL" id="KRL65149.1"/>
    </source>
</evidence>
<dbReference type="AlphaFoldDB" id="A0A0R1S7Z8"/>
<gene>
    <name evidence="3" type="ORF">FC85_GL000509</name>
</gene>
<protein>
    <recommendedName>
        <fullName evidence="5">Integral membrane protein</fullName>
    </recommendedName>
</protein>
<comment type="caution">
    <text evidence="3">The sequence shown here is derived from an EMBL/GenBank/DDBJ whole genome shotgun (WGS) entry which is preliminary data.</text>
</comment>
<reference evidence="3 4" key="1">
    <citation type="journal article" date="2015" name="Genome Announc.">
        <title>Expanding the biotechnology potential of lactobacilli through comparative genomics of 213 strains and associated genera.</title>
        <authorList>
            <person name="Sun Z."/>
            <person name="Harris H.M."/>
            <person name="McCann A."/>
            <person name="Guo C."/>
            <person name="Argimon S."/>
            <person name="Zhang W."/>
            <person name="Yang X."/>
            <person name="Jeffery I.B."/>
            <person name="Cooney J.C."/>
            <person name="Kagawa T.F."/>
            <person name="Liu W."/>
            <person name="Song Y."/>
            <person name="Salvetti E."/>
            <person name="Wrobel A."/>
            <person name="Rasinkangas P."/>
            <person name="Parkhill J."/>
            <person name="Rea M.C."/>
            <person name="O'Sullivan O."/>
            <person name="Ritari J."/>
            <person name="Douillard F.P."/>
            <person name="Paul Ross R."/>
            <person name="Yang R."/>
            <person name="Briner A.E."/>
            <person name="Felis G.E."/>
            <person name="de Vos W.M."/>
            <person name="Barrangou R."/>
            <person name="Klaenhammer T.R."/>
            <person name="Caufield P.W."/>
            <person name="Cui Y."/>
            <person name="Zhang H."/>
            <person name="O'Toole P.W."/>
        </authorList>
    </citation>
    <scope>NUCLEOTIDE SEQUENCE [LARGE SCALE GENOMIC DNA]</scope>
    <source>
        <strain evidence="3 4">DSM 14421</strain>
    </source>
</reference>
<keyword evidence="1" id="KW-0175">Coiled coil</keyword>
<evidence type="ECO:0008006" key="5">
    <source>
        <dbReference type="Google" id="ProtNLM"/>
    </source>
</evidence>
<name>A0A0R1S7Z8_9LACO</name>
<sequence length="314" mass="34945">MTSNPQNSNPEASEEKDSPNVSLNKFADVGLRALMAFVGIAILSTGTTLLREGNVGLDPFTATNTGLAGKLGAGLGNVQLMVNLVIFVLVLLLDRKKIGIGTIMNMVLVGYEIQWFSIIYHQILPNTVNIFTIMTNLVFGLLLFTLGSSLYMGARLGVAPYDAIAPIISKRTHVKYRWARITQDIIFMVAAFFIGGDVGFATIIVAFFTGPLITYWDTHVSEKVMQGITDFSSTPSFRTAGKQLVNVGRISYYVVRHAYELTEKTQRQLSNYTDQELDERIEMTRNRSKQLSQVYENTQKQLRLLQGEADKRAK</sequence>
<evidence type="ECO:0000256" key="1">
    <source>
        <dbReference type="SAM" id="Coils"/>
    </source>
</evidence>
<feature type="transmembrane region" description="Helical" evidence="2">
    <location>
        <begin position="71"/>
        <end position="93"/>
    </location>
</feature>
<accession>A0A0R1S7Z8</accession>
<dbReference type="RefSeq" id="WP_057864989.1">
    <property type="nucleotide sequence ID" value="NZ_AZEY01000075.1"/>
</dbReference>
<organism evidence="3 4">
    <name type="scientific">Lentilactobacillus diolivorans DSM 14421</name>
    <dbReference type="NCBI Taxonomy" id="1423739"/>
    <lineage>
        <taxon>Bacteria</taxon>
        <taxon>Bacillati</taxon>
        <taxon>Bacillota</taxon>
        <taxon>Bacilli</taxon>
        <taxon>Lactobacillales</taxon>
        <taxon>Lactobacillaceae</taxon>
        <taxon>Lentilactobacillus</taxon>
    </lineage>
</organism>
<keyword evidence="2" id="KW-0472">Membrane</keyword>
<dbReference type="Pfam" id="PF19700">
    <property type="entry name" value="DUF6198"/>
    <property type="match status" value="1"/>
</dbReference>
<keyword evidence="2" id="KW-0812">Transmembrane</keyword>
<feature type="transmembrane region" description="Helical" evidence="2">
    <location>
        <begin position="185"/>
        <end position="208"/>
    </location>
</feature>
<feature type="coiled-coil region" evidence="1">
    <location>
        <begin position="281"/>
        <end position="308"/>
    </location>
</feature>
<feature type="transmembrane region" description="Helical" evidence="2">
    <location>
        <begin position="29"/>
        <end position="51"/>
    </location>
</feature>
<keyword evidence="2" id="KW-1133">Transmembrane helix</keyword>
<feature type="transmembrane region" description="Helical" evidence="2">
    <location>
        <begin position="105"/>
        <end position="124"/>
    </location>
</feature>